<evidence type="ECO:0000256" key="1">
    <source>
        <dbReference type="SAM" id="Coils"/>
    </source>
</evidence>
<organism evidence="3 4">
    <name type="scientific">Peteryoungia ipomoeae</name>
    <dbReference type="NCBI Taxonomy" id="1210932"/>
    <lineage>
        <taxon>Bacteria</taxon>
        <taxon>Pseudomonadati</taxon>
        <taxon>Pseudomonadota</taxon>
        <taxon>Alphaproteobacteria</taxon>
        <taxon>Hyphomicrobiales</taxon>
        <taxon>Rhizobiaceae</taxon>
        <taxon>Peteryoungia</taxon>
    </lineage>
</organism>
<dbReference type="AlphaFoldDB" id="A0A4S8NT92"/>
<keyword evidence="4" id="KW-1185">Reference proteome</keyword>
<gene>
    <name evidence="3" type="ORF">FAA97_18950</name>
</gene>
<dbReference type="Proteomes" id="UP000308828">
    <property type="component" value="Unassembled WGS sequence"/>
</dbReference>
<feature type="domain" description="DUF883" evidence="2">
    <location>
        <begin position="87"/>
        <end position="111"/>
    </location>
</feature>
<name>A0A4S8NT92_9HYPH</name>
<dbReference type="Pfam" id="PF19029">
    <property type="entry name" value="DUF883_C"/>
    <property type="match status" value="1"/>
</dbReference>
<comment type="caution">
    <text evidence="3">The sequence shown here is derived from an EMBL/GenBank/DDBJ whole genome shotgun (WGS) entry which is preliminary data.</text>
</comment>
<accession>A0A4S8NT92</accession>
<dbReference type="RefSeq" id="WP_136600131.1">
    <property type="nucleotide sequence ID" value="NZ_STGV01000007.1"/>
</dbReference>
<reference evidence="3 4" key="1">
    <citation type="submission" date="2019-04" db="EMBL/GenBank/DDBJ databases">
        <title>Genome sequence of strain shin9-1.</title>
        <authorList>
            <person name="Gao J."/>
            <person name="Sun J."/>
        </authorList>
    </citation>
    <scope>NUCLEOTIDE SEQUENCE [LARGE SCALE GENOMIC DNA]</scope>
    <source>
        <strain evidence="4">shin9-1</strain>
    </source>
</reference>
<keyword evidence="1" id="KW-0175">Coiled coil</keyword>
<dbReference type="EMBL" id="STGV01000007">
    <property type="protein sequence ID" value="THV20673.1"/>
    <property type="molecule type" value="Genomic_DNA"/>
</dbReference>
<evidence type="ECO:0000313" key="3">
    <source>
        <dbReference type="EMBL" id="THV20673.1"/>
    </source>
</evidence>
<proteinExistence type="predicted"/>
<feature type="coiled-coil region" evidence="1">
    <location>
        <begin position="31"/>
        <end position="91"/>
    </location>
</feature>
<protein>
    <submittedName>
        <fullName evidence="3">DUF883 family protein</fullName>
    </submittedName>
</protein>
<dbReference type="InterPro" id="IPR043605">
    <property type="entry name" value="DUF883_C"/>
</dbReference>
<dbReference type="OrthoDB" id="8368551at2"/>
<evidence type="ECO:0000313" key="4">
    <source>
        <dbReference type="Proteomes" id="UP000308828"/>
    </source>
</evidence>
<sequence>MVQASNTIKSVADEAAERIDSNLSTAGAASSEDVQAELEQLRRDLAALTQTVASYGSGKIREAGDVSREYVDSAREQLRNAEQDIEAYVHAKPFQSLAIAAGVGYVLALLSRR</sequence>
<evidence type="ECO:0000259" key="2">
    <source>
        <dbReference type="Pfam" id="PF19029"/>
    </source>
</evidence>